<dbReference type="Gene3D" id="3.40.1170.60">
    <property type="match status" value="1"/>
</dbReference>
<keyword evidence="7 15" id="KW-0235">DNA replication</keyword>
<proteinExistence type="inferred from homology"/>
<organism evidence="17 18">
    <name type="scientific">Natronospirillum operosum</name>
    <dbReference type="NCBI Taxonomy" id="2759953"/>
    <lineage>
        <taxon>Bacteria</taxon>
        <taxon>Pseudomonadati</taxon>
        <taxon>Pseudomonadota</taxon>
        <taxon>Gammaproteobacteria</taxon>
        <taxon>Oceanospirillales</taxon>
        <taxon>Natronospirillaceae</taxon>
        <taxon>Natronospirillum</taxon>
    </lineage>
</organism>
<evidence type="ECO:0000256" key="11">
    <source>
        <dbReference type="ARBA" id="ARBA00022932"/>
    </source>
</evidence>
<dbReference type="GO" id="GO:0000287">
    <property type="term" value="F:magnesium ion binding"/>
    <property type="evidence" value="ECO:0007669"/>
    <property type="project" value="UniProtKB-UniRule"/>
</dbReference>
<evidence type="ECO:0000313" key="18">
    <source>
        <dbReference type="Proteomes" id="UP000297475"/>
    </source>
</evidence>
<dbReference type="InterPro" id="IPR050116">
    <property type="entry name" value="DNA_polymerase-Y"/>
</dbReference>
<feature type="binding site" evidence="15">
    <location>
        <position position="103"/>
    </location>
    <ligand>
        <name>Mg(2+)</name>
        <dbReference type="ChEBI" id="CHEBI:18420"/>
    </ligand>
</feature>
<dbReference type="FunFam" id="3.40.1170.60:FF:000001">
    <property type="entry name" value="DNA polymerase IV"/>
    <property type="match status" value="1"/>
</dbReference>
<keyword evidence="6 15" id="KW-0548">Nucleotidyltransferase</keyword>
<dbReference type="EC" id="2.7.7.7" evidence="15"/>
<dbReference type="GO" id="GO:0042276">
    <property type="term" value="P:error-prone translesion synthesis"/>
    <property type="evidence" value="ECO:0007669"/>
    <property type="project" value="TreeGrafter"/>
</dbReference>
<comment type="subcellular location">
    <subcellularLocation>
        <location evidence="1 15">Cytoplasm</location>
    </subcellularLocation>
</comment>
<sequence>MRKILHSDADCFYAAVEMRDFPQYRGIPLAVGGSADGRGVIATCNYEARAYGVHSAMSSARALRLCPHLTLVRGRMDVYKTVSRQIFDIYRRYTDLIEPLSLDEAFMDVSHSTACQGSATRMAEAIRAQVLAEVGLTVSIGVASNKFLAKIASDWNKPDGLKVILPQEVEAFVHDLPVSKLHGVGKRTAEKLHAQGLFTCGDIRKLSLQTMLERFGSFGQRLHELAHGRDERPVKVSRERKSISTEHTYREDLPDLAACQDRLPELIEDLTARYARLQGYRIQGALVKVKFADFTQTTVEHSHPKPDDALFEQLLQEGWARRAMPVRLLGVGYRLQQPGEGAPTQLKLFE</sequence>
<comment type="cofactor">
    <cofactor evidence="15">
        <name>Mg(2+)</name>
        <dbReference type="ChEBI" id="CHEBI:18420"/>
    </cofactor>
    <text evidence="15">Binds 2 magnesium ions per subunit.</text>
</comment>
<evidence type="ECO:0000256" key="2">
    <source>
        <dbReference type="ARBA" id="ARBA00010945"/>
    </source>
</evidence>
<accession>A0A4Z0WAL2</accession>
<dbReference type="Gene3D" id="1.10.150.20">
    <property type="entry name" value="5' to 3' exonuclease, C-terminal subdomain"/>
    <property type="match status" value="1"/>
</dbReference>
<dbReference type="InterPro" id="IPR043128">
    <property type="entry name" value="Rev_trsase/Diguanyl_cyclase"/>
</dbReference>
<dbReference type="Pfam" id="PF00817">
    <property type="entry name" value="IMS"/>
    <property type="match status" value="1"/>
</dbReference>
<evidence type="ECO:0000256" key="3">
    <source>
        <dbReference type="ARBA" id="ARBA00022457"/>
    </source>
</evidence>
<evidence type="ECO:0000256" key="4">
    <source>
        <dbReference type="ARBA" id="ARBA00022490"/>
    </source>
</evidence>
<evidence type="ECO:0000256" key="10">
    <source>
        <dbReference type="ARBA" id="ARBA00022842"/>
    </source>
</evidence>
<feature type="binding site" evidence="15">
    <location>
        <position position="8"/>
    </location>
    <ligand>
        <name>Mg(2+)</name>
        <dbReference type="ChEBI" id="CHEBI:18420"/>
    </ligand>
</feature>
<evidence type="ECO:0000256" key="1">
    <source>
        <dbReference type="ARBA" id="ARBA00004496"/>
    </source>
</evidence>
<keyword evidence="12 15" id="KW-0238">DNA-binding</keyword>
<evidence type="ECO:0000256" key="12">
    <source>
        <dbReference type="ARBA" id="ARBA00023125"/>
    </source>
</evidence>
<comment type="catalytic activity">
    <reaction evidence="14 15">
        <text>DNA(n) + a 2'-deoxyribonucleoside 5'-triphosphate = DNA(n+1) + diphosphate</text>
        <dbReference type="Rhea" id="RHEA:22508"/>
        <dbReference type="Rhea" id="RHEA-COMP:17339"/>
        <dbReference type="Rhea" id="RHEA-COMP:17340"/>
        <dbReference type="ChEBI" id="CHEBI:33019"/>
        <dbReference type="ChEBI" id="CHEBI:61560"/>
        <dbReference type="ChEBI" id="CHEBI:173112"/>
        <dbReference type="EC" id="2.7.7.7"/>
    </reaction>
</comment>
<keyword evidence="8 15" id="KW-0479">Metal-binding</keyword>
<dbReference type="InterPro" id="IPR001126">
    <property type="entry name" value="UmuC"/>
</dbReference>
<keyword evidence="5 15" id="KW-0808">Transferase</keyword>
<dbReference type="Gene3D" id="3.30.70.270">
    <property type="match status" value="1"/>
</dbReference>
<dbReference type="Proteomes" id="UP000297475">
    <property type="component" value="Unassembled WGS sequence"/>
</dbReference>
<dbReference type="SUPFAM" id="SSF100879">
    <property type="entry name" value="Lesion bypass DNA polymerase (Y-family), little finger domain"/>
    <property type="match status" value="1"/>
</dbReference>
<comment type="caution">
    <text evidence="17">The sequence shown here is derived from an EMBL/GenBank/DDBJ whole genome shotgun (WGS) entry which is preliminary data.</text>
</comment>
<evidence type="ECO:0000256" key="7">
    <source>
        <dbReference type="ARBA" id="ARBA00022705"/>
    </source>
</evidence>
<dbReference type="GO" id="GO:0005829">
    <property type="term" value="C:cytosol"/>
    <property type="evidence" value="ECO:0007669"/>
    <property type="project" value="TreeGrafter"/>
</dbReference>
<dbReference type="GO" id="GO:0006281">
    <property type="term" value="P:DNA repair"/>
    <property type="evidence" value="ECO:0007669"/>
    <property type="project" value="UniProtKB-UniRule"/>
</dbReference>
<dbReference type="PANTHER" id="PTHR11076">
    <property type="entry name" value="DNA REPAIR POLYMERASE UMUC / TRANSFERASE FAMILY MEMBER"/>
    <property type="match status" value="1"/>
</dbReference>
<dbReference type="CDD" id="cd03586">
    <property type="entry name" value="PolY_Pol_IV_kappa"/>
    <property type="match status" value="1"/>
</dbReference>
<keyword evidence="11 15" id="KW-0239">DNA-directed DNA polymerase</keyword>
<evidence type="ECO:0000256" key="5">
    <source>
        <dbReference type="ARBA" id="ARBA00022679"/>
    </source>
</evidence>
<dbReference type="Pfam" id="PF21999">
    <property type="entry name" value="IMS_HHH_1"/>
    <property type="match status" value="1"/>
</dbReference>
<reference evidence="17 18" key="1">
    <citation type="submission" date="2019-04" db="EMBL/GenBank/DDBJ databases">
        <title>Natronospirillum operosus gen. nov., sp. nov., a haloalkaliphilic satellite isolated from decaying biomass of laboratory culture of cyanobacterium Geitlerinema sp. and proposal of Natronospirillaceae fam. nov. and Saccharospirillaceae fam. nov.</title>
        <authorList>
            <person name="Kevbrin V."/>
            <person name="Boltyanskaya Y."/>
            <person name="Koziaeva V."/>
            <person name="Grouzdev D.S."/>
            <person name="Park M."/>
            <person name="Cho J."/>
        </authorList>
    </citation>
    <scope>NUCLEOTIDE SEQUENCE [LARGE SCALE GENOMIC DNA]</scope>
    <source>
        <strain evidence="17 18">G-116</strain>
    </source>
</reference>
<name>A0A4Z0WAL2_9GAMM</name>
<dbReference type="RefSeq" id="WP_135484616.1">
    <property type="nucleotide sequence ID" value="NZ_SRMF01000011.1"/>
</dbReference>
<dbReference type="HAMAP" id="MF_01113">
    <property type="entry name" value="DNApol_IV"/>
    <property type="match status" value="1"/>
</dbReference>
<dbReference type="SUPFAM" id="SSF56672">
    <property type="entry name" value="DNA/RNA polymerases"/>
    <property type="match status" value="1"/>
</dbReference>
<keyword evidence="4 15" id="KW-0963">Cytoplasm</keyword>
<evidence type="ECO:0000256" key="13">
    <source>
        <dbReference type="ARBA" id="ARBA00023204"/>
    </source>
</evidence>
<dbReference type="InterPro" id="IPR017961">
    <property type="entry name" value="DNA_pol_Y-fam_little_finger"/>
</dbReference>
<comment type="similarity">
    <text evidence="2 15">Belongs to the DNA polymerase type-Y family.</text>
</comment>
<evidence type="ECO:0000256" key="15">
    <source>
        <dbReference type="HAMAP-Rule" id="MF_01113"/>
    </source>
</evidence>
<evidence type="ECO:0000256" key="6">
    <source>
        <dbReference type="ARBA" id="ARBA00022695"/>
    </source>
</evidence>
<gene>
    <name evidence="15 17" type="primary">dinB</name>
    <name evidence="17" type="ORF">E4656_17525</name>
</gene>
<keyword evidence="9 15" id="KW-0227">DNA damage</keyword>
<dbReference type="AlphaFoldDB" id="A0A4Z0WAL2"/>
<dbReference type="InterPro" id="IPR053848">
    <property type="entry name" value="IMS_HHH_1"/>
</dbReference>
<evidence type="ECO:0000256" key="9">
    <source>
        <dbReference type="ARBA" id="ARBA00022763"/>
    </source>
</evidence>
<feature type="domain" description="UmuC" evidence="16">
    <location>
        <begin position="4"/>
        <end position="185"/>
    </location>
</feature>
<evidence type="ECO:0000259" key="16">
    <source>
        <dbReference type="PROSITE" id="PS50173"/>
    </source>
</evidence>
<dbReference type="GO" id="GO:0006261">
    <property type="term" value="P:DNA-templated DNA replication"/>
    <property type="evidence" value="ECO:0007669"/>
    <property type="project" value="UniProtKB-UniRule"/>
</dbReference>
<feature type="site" description="Substrate discrimination" evidence="15">
    <location>
        <position position="13"/>
    </location>
</feature>
<dbReference type="OrthoDB" id="9808813at2"/>
<evidence type="ECO:0000256" key="8">
    <source>
        <dbReference type="ARBA" id="ARBA00022723"/>
    </source>
</evidence>
<dbReference type="GO" id="GO:0003887">
    <property type="term" value="F:DNA-directed DNA polymerase activity"/>
    <property type="evidence" value="ECO:0007669"/>
    <property type="project" value="UniProtKB-UniRule"/>
</dbReference>
<dbReference type="GO" id="GO:0003684">
    <property type="term" value="F:damaged DNA binding"/>
    <property type="evidence" value="ECO:0007669"/>
    <property type="project" value="InterPro"/>
</dbReference>
<protein>
    <recommendedName>
        <fullName evidence="15">DNA polymerase IV</fullName>
        <shortName evidence="15">Pol IV</shortName>
        <ecNumber evidence="15">2.7.7.7</ecNumber>
    </recommendedName>
</protein>
<keyword evidence="13 15" id="KW-0234">DNA repair</keyword>
<dbReference type="GO" id="GO:0009432">
    <property type="term" value="P:SOS response"/>
    <property type="evidence" value="ECO:0007669"/>
    <property type="project" value="UniProtKB-ARBA"/>
</dbReference>
<dbReference type="NCBIfam" id="NF002677">
    <property type="entry name" value="PRK02406.1"/>
    <property type="match status" value="1"/>
</dbReference>
<dbReference type="InterPro" id="IPR043502">
    <property type="entry name" value="DNA/RNA_pol_sf"/>
</dbReference>
<dbReference type="PROSITE" id="PS50173">
    <property type="entry name" value="UMUC"/>
    <property type="match status" value="1"/>
</dbReference>
<dbReference type="InterPro" id="IPR022880">
    <property type="entry name" value="DNApol_IV"/>
</dbReference>
<comment type="subunit">
    <text evidence="15">Monomer.</text>
</comment>
<keyword evidence="10 15" id="KW-0460">Magnesium</keyword>
<dbReference type="InterPro" id="IPR036775">
    <property type="entry name" value="DNA_pol_Y-fam_lit_finger_sf"/>
</dbReference>
<dbReference type="Gene3D" id="3.30.1490.100">
    <property type="entry name" value="DNA polymerase, Y-family, little finger domain"/>
    <property type="match status" value="1"/>
</dbReference>
<comment type="function">
    <text evidence="15">Poorly processive, error-prone DNA polymerase involved in untargeted mutagenesis. Copies undamaged DNA at stalled replication forks, which arise in vivo from mismatched or misaligned primer ends. These misaligned primers can be extended by PolIV. Exhibits no 3'-5' exonuclease (proofreading) activity. May be involved in translesional synthesis, in conjunction with the beta clamp from PolIII.</text>
</comment>
<dbReference type="EMBL" id="SRMF01000011">
    <property type="protein sequence ID" value="TGG90736.1"/>
    <property type="molecule type" value="Genomic_DNA"/>
</dbReference>
<keyword evidence="18" id="KW-1185">Reference proteome</keyword>
<dbReference type="Pfam" id="PF11799">
    <property type="entry name" value="IMS_C"/>
    <property type="match status" value="1"/>
</dbReference>
<dbReference type="PANTHER" id="PTHR11076:SF33">
    <property type="entry name" value="DNA POLYMERASE KAPPA"/>
    <property type="match status" value="1"/>
</dbReference>
<keyword evidence="3 15" id="KW-0515">Mutator protein</keyword>
<evidence type="ECO:0000256" key="14">
    <source>
        <dbReference type="ARBA" id="ARBA00049244"/>
    </source>
</evidence>
<feature type="active site" evidence="15">
    <location>
        <position position="104"/>
    </location>
</feature>
<evidence type="ECO:0000313" key="17">
    <source>
        <dbReference type="EMBL" id="TGG90736.1"/>
    </source>
</evidence>
<dbReference type="FunFam" id="1.10.150.20:FF:000019">
    <property type="entry name" value="DNA polymerase IV"/>
    <property type="match status" value="1"/>
</dbReference>